<gene>
    <name evidence="2" type="ORF">A2226_00870</name>
</gene>
<evidence type="ECO:0000256" key="1">
    <source>
        <dbReference type="SAM" id="Phobius"/>
    </source>
</evidence>
<feature type="transmembrane region" description="Helical" evidence="1">
    <location>
        <begin position="69"/>
        <end position="92"/>
    </location>
</feature>
<keyword evidence="1" id="KW-1133">Transmembrane helix</keyword>
<dbReference type="Proteomes" id="UP000178936">
    <property type="component" value="Unassembled WGS sequence"/>
</dbReference>
<keyword evidence="1" id="KW-0812">Transmembrane</keyword>
<protein>
    <recommendedName>
        <fullName evidence="4">Lycopene cyclase domain-containing protein</fullName>
    </recommendedName>
</protein>
<dbReference type="EMBL" id="MHTB01000054">
    <property type="protein sequence ID" value="OHA54248.1"/>
    <property type="molecule type" value="Genomic_DNA"/>
</dbReference>
<evidence type="ECO:0000313" key="3">
    <source>
        <dbReference type="Proteomes" id="UP000178936"/>
    </source>
</evidence>
<comment type="caution">
    <text evidence="2">The sequence shown here is derived from an EMBL/GenBank/DDBJ whole genome shotgun (WGS) entry which is preliminary data.</text>
</comment>
<proteinExistence type="predicted"/>
<organism evidence="2 3">
    <name type="scientific">Candidatus Veblenbacteria bacterium RIFOXYA2_FULL_43_9</name>
    <dbReference type="NCBI Taxonomy" id="1802425"/>
    <lineage>
        <taxon>Bacteria</taxon>
        <taxon>Candidatus Vebleniibacteriota</taxon>
    </lineage>
</organism>
<dbReference type="AlphaFoldDB" id="A0A1G2Q0Y6"/>
<accession>A0A1G2Q0Y6</accession>
<reference evidence="2 3" key="1">
    <citation type="journal article" date="2016" name="Nat. Commun.">
        <title>Thousands of microbial genomes shed light on interconnected biogeochemical processes in an aquifer system.</title>
        <authorList>
            <person name="Anantharaman K."/>
            <person name="Brown C.T."/>
            <person name="Hug L.A."/>
            <person name="Sharon I."/>
            <person name="Castelle C.J."/>
            <person name="Probst A.J."/>
            <person name="Thomas B.C."/>
            <person name="Singh A."/>
            <person name="Wilkins M.J."/>
            <person name="Karaoz U."/>
            <person name="Brodie E.L."/>
            <person name="Williams K.H."/>
            <person name="Hubbard S.S."/>
            <person name="Banfield J.F."/>
        </authorList>
    </citation>
    <scope>NUCLEOTIDE SEQUENCE [LARGE SCALE GENOMIC DNA]</scope>
</reference>
<sequence>MACLLVPAATTIVTTTLRQKFPAELRLDWLNIMLWGGVVMLIVDHVLSGEIIFMPPFFTAGIDKISAELLTVGLPMTLATVFVWAVMVLFSIKFKNKNGWVKLLKFVK</sequence>
<keyword evidence="1" id="KW-0472">Membrane</keyword>
<evidence type="ECO:0008006" key="4">
    <source>
        <dbReference type="Google" id="ProtNLM"/>
    </source>
</evidence>
<feature type="transmembrane region" description="Helical" evidence="1">
    <location>
        <begin position="34"/>
        <end position="57"/>
    </location>
</feature>
<evidence type="ECO:0000313" key="2">
    <source>
        <dbReference type="EMBL" id="OHA54248.1"/>
    </source>
</evidence>
<name>A0A1G2Q0Y6_9BACT</name>